<organism evidence="1 2">
    <name type="scientific">Paradesertivirga mongoliensis</name>
    <dbReference type="NCBI Taxonomy" id="2100740"/>
    <lineage>
        <taxon>Bacteria</taxon>
        <taxon>Pseudomonadati</taxon>
        <taxon>Bacteroidota</taxon>
        <taxon>Sphingobacteriia</taxon>
        <taxon>Sphingobacteriales</taxon>
        <taxon>Sphingobacteriaceae</taxon>
        <taxon>Paradesertivirga</taxon>
    </lineage>
</organism>
<keyword evidence="2" id="KW-1185">Reference proteome</keyword>
<comment type="caution">
    <text evidence="1">The sequence shown here is derived from an EMBL/GenBank/DDBJ whole genome shotgun (WGS) entry which is preliminary data.</text>
</comment>
<protein>
    <submittedName>
        <fullName evidence="1">DUF488 domain-containing protein</fullName>
    </submittedName>
</protein>
<dbReference type="InterPro" id="IPR052552">
    <property type="entry name" value="YeaO-like"/>
</dbReference>
<dbReference type="RefSeq" id="WP_255903020.1">
    <property type="nucleotide sequence ID" value="NZ_JAFMZO010000003.1"/>
</dbReference>
<proteinExistence type="predicted"/>
<sequence>MTDILHIKRVYDDPEFADGYRILIDRLWPRGINRPAIFFDEWMKDLAPSTSLRKWFNHEPEKWPAFVWRYQQELHDNKAVAGLLKKIRTHNEVTLLYSAKDEKHNHAIVIKGFIEEMIN</sequence>
<name>A0ABW4ZLK6_9SPHI</name>
<dbReference type="Proteomes" id="UP001597387">
    <property type="component" value="Unassembled WGS sequence"/>
</dbReference>
<gene>
    <name evidence="1" type="ORF">ACFSJU_10040</name>
</gene>
<dbReference type="PANTHER" id="PTHR36849:SF1">
    <property type="entry name" value="CYTOPLASMIC PROTEIN"/>
    <property type="match status" value="1"/>
</dbReference>
<reference evidence="2" key="1">
    <citation type="journal article" date="2019" name="Int. J. Syst. Evol. Microbiol.">
        <title>The Global Catalogue of Microorganisms (GCM) 10K type strain sequencing project: providing services to taxonomists for standard genome sequencing and annotation.</title>
        <authorList>
            <consortium name="The Broad Institute Genomics Platform"/>
            <consortium name="The Broad Institute Genome Sequencing Center for Infectious Disease"/>
            <person name="Wu L."/>
            <person name="Ma J."/>
        </authorList>
    </citation>
    <scope>NUCLEOTIDE SEQUENCE [LARGE SCALE GENOMIC DNA]</scope>
    <source>
        <strain evidence="2">KCTC 42217</strain>
    </source>
</reference>
<dbReference type="Pfam" id="PF22752">
    <property type="entry name" value="DUF488-N3i"/>
    <property type="match status" value="1"/>
</dbReference>
<evidence type="ECO:0000313" key="1">
    <source>
        <dbReference type="EMBL" id="MFD2162731.1"/>
    </source>
</evidence>
<dbReference type="EMBL" id="JBHUHZ010000001">
    <property type="protein sequence ID" value="MFD2162731.1"/>
    <property type="molecule type" value="Genomic_DNA"/>
</dbReference>
<accession>A0ABW4ZLK6</accession>
<evidence type="ECO:0000313" key="2">
    <source>
        <dbReference type="Proteomes" id="UP001597387"/>
    </source>
</evidence>
<dbReference type="PANTHER" id="PTHR36849">
    <property type="entry name" value="CYTOPLASMIC PROTEIN-RELATED"/>
    <property type="match status" value="1"/>
</dbReference>